<dbReference type="EMBL" id="QUBQ01000001">
    <property type="protein sequence ID" value="REK76790.1"/>
    <property type="molecule type" value="Genomic_DNA"/>
</dbReference>
<comment type="subcellular location">
    <subcellularLocation>
        <location evidence="1">Membrane</location>
        <topology evidence="1">Multi-pass membrane protein</topology>
    </subcellularLocation>
</comment>
<feature type="transmembrane region" description="Helical" evidence="8">
    <location>
        <begin position="330"/>
        <end position="355"/>
    </location>
</feature>
<evidence type="ECO:0000256" key="2">
    <source>
        <dbReference type="ARBA" id="ARBA00007998"/>
    </source>
</evidence>
<dbReference type="Pfam" id="PF03845">
    <property type="entry name" value="Spore_permease"/>
    <property type="match status" value="1"/>
</dbReference>
<comment type="similarity">
    <text evidence="2">Belongs to the amino acid-polyamine-organocation (APC) superfamily. Spore germination protein (SGP) (TC 2.A.3.9) family.</text>
</comment>
<evidence type="ECO:0000256" key="5">
    <source>
        <dbReference type="ARBA" id="ARBA00022692"/>
    </source>
</evidence>
<evidence type="ECO:0000256" key="8">
    <source>
        <dbReference type="SAM" id="Phobius"/>
    </source>
</evidence>
<feature type="transmembrane region" description="Helical" evidence="8">
    <location>
        <begin position="299"/>
        <end position="318"/>
    </location>
</feature>
<dbReference type="GO" id="GO:0016020">
    <property type="term" value="C:membrane"/>
    <property type="evidence" value="ECO:0007669"/>
    <property type="project" value="UniProtKB-SubCell"/>
</dbReference>
<dbReference type="OrthoDB" id="1891864at2"/>
<dbReference type="AlphaFoldDB" id="A0A371PKQ6"/>
<keyword evidence="6 8" id="KW-1133">Transmembrane helix</keyword>
<evidence type="ECO:0000256" key="3">
    <source>
        <dbReference type="ARBA" id="ARBA00022448"/>
    </source>
</evidence>
<keyword evidence="3" id="KW-0813">Transport</keyword>
<feature type="transmembrane region" description="Helical" evidence="8">
    <location>
        <begin position="183"/>
        <end position="206"/>
    </location>
</feature>
<feature type="transmembrane region" description="Helical" evidence="8">
    <location>
        <begin position="7"/>
        <end position="28"/>
    </location>
</feature>
<dbReference type="RefSeq" id="WP_116043932.1">
    <property type="nucleotide sequence ID" value="NZ_QUBQ01000001.1"/>
</dbReference>
<evidence type="ECO:0000313" key="10">
    <source>
        <dbReference type="Proteomes" id="UP000261905"/>
    </source>
</evidence>
<evidence type="ECO:0000256" key="7">
    <source>
        <dbReference type="ARBA" id="ARBA00023136"/>
    </source>
</evidence>
<gene>
    <name evidence="9" type="ORF">DX130_07080</name>
</gene>
<keyword evidence="10" id="KW-1185">Reference proteome</keyword>
<name>A0A371PKQ6_9BACL</name>
<keyword evidence="7 8" id="KW-0472">Membrane</keyword>
<keyword evidence="5 8" id="KW-0812">Transmembrane</keyword>
<dbReference type="InterPro" id="IPR004761">
    <property type="entry name" value="Spore_GerAB"/>
</dbReference>
<feature type="transmembrane region" description="Helical" evidence="8">
    <location>
        <begin position="272"/>
        <end position="292"/>
    </location>
</feature>
<comment type="caution">
    <text evidence="9">The sequence shown here is derived from an EMBL/GenBank/DDBJ whole genome shotgun (WGS) entry which is preliminary data.</text>
</comment>
<evidence type="ECO:0000256" key="4">
    <source>
        <dbReference type="ARBA" id="ARBA00022544"/>
    </source>
</evidence>
<dbReference type="PANTHER" id="PTHR34975">
    <property type="entry name" value="SPORE GERMINATION PROTEIN A2"/>
    <property type="match status" value="1"/>
</dbReference>
<accession>A0A371PKQ6</accession>
<dbReference type="GO" id="GO:0009847">
    <property type="term" value="P:spore germination"/>
    <property type="evidence" value="ECO:0007669"/>
    <property type="project" value="InterPro"/>
</dbReference>
<dbReference type="NCBIfam" id="TIGR00912">
    <property type="entry name" value="2A0309"/>
    <property type="match status" value="1"/>
</dbReference>
<organism evidence="9 10">
    <name type="scientific">Paenibacillus paeoniae</name>
    <dbReference type="NCBI Taxonomy" id="2292705"/>
    <lineage>
        <taxon>Bacteria</taxon>
        <taxon>Bacillati</taxon>
        <taxon>Bacillota</taxon>
        <taxon>Bacilli</taxon>
        <taxon>Bacillales</taxon>
        <taxon>Paenibacillaceae</taxon>
        <taxon>Paenibacillus</taxon>
    </lineage>
</organism>
<reference evidence="9 10" key="1">
    <citation type="submission" date="2018-08" db="EMBL/GenBank/DDBJ databases">
        <title>Paenibacillus sp. M4BSY-1, whole genome shotgun sequence.</title>
        <authorList>
            <person name="Tuo L."/>
        </authorList>
    </citation>
    <scope>NUCLEOTIDE SEQUENCE [LARGE SCALE GENOMIC DNA]</scope>
    <source>
        <strain evidence="9 10">M4BSY-1</strain>
    </source>
</reference>
<sequence>MKALSTWQIYSLMLLFQMGTNVVFGFAGTAKQDAWIVAFLSTLGAFLLQWLYYKLYATRPGENWTSLLKLSFGRYLGTFLHTVYIVVFLYLAARNLRDLGEVTKVQLLFNTPPIVDMMIFQLLVAYICYAGIQRMGRLAELNMPIIFLFIVLQIILISFSGIMDFSRLMPVAENWNLIATTVFPFSISVPYSETFVFSMFGALTVAPRAYKKAAMLSVASAGLIFTIWDILSVSTLGSTIFSRSFFPLMTTFQMINIADFITNIDPVIVTNYMITLMIKIAVYALATCAGIARLCKLDSYKSIIMPVSLLVIVLAYFMTDNLSSHLFVAINWTGWLILLPLFIVLPAIVLVIMTVKNRRTGEGRKLHEPTTN</sequence>
<evidence type="ECO:0000313" key="9">
    <source>
        <dbReference type="EMBL" id="REK76790.1"/>
    </source>
</evidence>
<evidence type="ECO:0000256" key="1">
    <source>
        <dbReference type="ARBA" id="ARBA00004141"/>
    </source>
</evidence>
<proteinExistence type="inferred from homology"/>
<evidence type="ECO:0000256" key="6">
    <source>
        <dbReference type="ARBA" id="ARBA00022989"/>
    </source>
</evidence>
<dbReference type="Proteomes" id="UP000261905">
    <property type="component" value="Unassembled WGS sequence"/>
</dbReference>
<feature type="transmembrane region" description="Helical" evidence="8">
    <location>
        <begin position="34"/>
        <end position="53"/>
    </location>
</feature>
<feature type="transmembrane region" description="Helical" evidence="8">
    <location>
        <begin position="74"/>
        <end position="93"/>
    </location>
</feature>
<feature type="transmembrane region" description="Helical" evidence="8">
    <location>
        <begin position="218"/>
        <end position="241"/>
    </location>
</feature>
<keyword evidence="4" id="KW-0309">Germination</keyword>
<feature type="transmembrane region" description="Helical" evidence="8">
    <location>
        <begin position="144"/>
        <end position="163"/>
    </location>
</feature>
<dbReference type="PANTHER" id="PTHR34975:SF2">
    <property type="entry name" value="SPORE GERMINATION PROTEIN A2"/>
    <property type="match status" value="1"/>
</dbReference>
<feature type="transmembrane region" description="Helical" evidence="8">
    <location>
        <begin position="113"/>
        <end position="132"/>
    </location>
</feature>
<protein>
    <submittedName>
        <fullName evidence="9">Uncharacterized protein</fullName>
    </submittedName>
</protein>